<evidence type="ECO:0000313" key="10">
    <source>
        <dbReference type="Proteomes" id="UP000230304"/>
    </source>
</evidence>
<dbReference type="Gene3D" id="3.30.230.10">
    <property type="match status" value="1"/>
</dbReference>
<evidence type="ECO:0000256" key="1">
    <source>
        <dbReference type="ARBA" id="ARBA00008945"/>
    </source>
</evidence>
<dbReference type="GO" id="GO:0005840">
    <property type="term" value="C:ribosome"/>
    <property type="evidence" value="ECO:0007669"/>
    <property type="project" value="UniProtKB-KW"/>
</dbReference>
<evidence type="ECO:0000256" key="3">
    <source>
        <dbReference type="ARBA" id="ARBA00023274"/>
    </source>
</evidence>
<keyword evidence="2 6" id="KW-0689">Ribosomal protein</keyword>
<dbReference type="GO" id="GO:0003723">
    <property type="term" value="F:RNA binding"/>
    <property type="evidence" value="ECO:0007669"/>
    <property type="project" value="InterPro"/>
</dbReference>
<evidence type="ECO:0000256" key="4">
    <source>
        <dbReference type="ARBA" id="ARBA00035255"/>
    </source>
</evidence>
<dbReference type="AlphaFoldDB" id="A0A2M7D8B4"/>
<dbReference type="PROSITE" id="PS00585">
    <property type="entry name" value="RIBOSOMAL_S5"/>
    <property type="match status" value="1"/>
</dbReference>
<evidence type="ECO:0000313" key="9">
    <source>
        <dbReference type="EMBL" id="PIV43293.1"/>
    </source>
</evidence>
<comment type="caution">
    <text evidence="9">The sequence shown here is derived from an EMBL/GenBank/DDBJ whole genome shotgun (WGS) entry which is preliminary data.</text>
</comment>
<gene>
    <name evidence="9" type="ORF">COS26_00795</name>
</gene>
<dbReference type="PANTHER" id="PTHR48277:SF1">
    <property type="entry name" value="MITOCHONDRIAL RIBOSOMAL PROTEIN S5"/>
    <property type="match status" value="1"/>
</dbReference>
<dbReference type="InterPro" id="IPR020568">
    <property type="entry name" value="Ribosomal_Su5_D2-typ_SF"/>
</dbReference>
<evidence type="ECO:0000259" key="8">
    <source>
        <dbReference type="PROSITE" id="PS50881"/>
    </source>
</evidence>
<reference evidence="10" key="1">
    <citation type="submission" date="2017-09" db="EMBL/GenBank/DDBJ databases">
        <title>Depth-based differentiation of microbial function through sediment-hosted aquifers and enrichment of novel symbionts in the deep terrestrial subsurface.</title>
        <authorList>
            <person name="Probst A.J."/>
            <person name="Ladd B."/>
            <person name="Jarett J.K."/>
            <person name="Geller-Mcgrath D.E."/>
            <person name="Sieber C.M.K."/>
            <person name="Emerson J.B."/>
            <person name="Anantharaman K."/>
            <person name="Thomas B.C."/>
            <person name="Malmstrom R."/>
            <person name="Stieglmeier M."/>
            <person name="Klingl A."/>
            <person name="Woyke T."/>
            <person name="Ryan C.M."/>
            <person name="Banfield J.F."/>
        </authorList>
    </citation>
    <scope>NUCLEOTIDE SEQUENCE [LARGE SCALE GENOMIC DNA]</scope>
</reference>
<evidence type="ECO:0000256" key="5">
    <source>
        <dbReference type="ARBA" id="ARBA00035519"/>
    </source>
</evidence>
<dbReference type="SUPFAM" id="SSF54211">
    <property type="entry name" value="Ribosomal protein S5 domain 2-like"/>
    <property type="match status" value="1"/>
</dbReference>
<dbReference type="InterPro" id="IPR018192">
    <property type="entry name" value="Ribosomal_uS5_N_CS"/>
</dbReference>
<dbReference type="InterPro" id="IPR013810">
    <property type="entry name" value="Ribosomal_uS5_N"/>
</dbReference>
<dbReference type="InterPro" id="IPR000851">
    <property type="entry name" value="Ribosomal_uS5"/>
</dbReference>
<dbReference type="EMBL" id="PEUA01000017">
    <property type="protein sequence ID" value="PIV43293.1"/>
    <property type="molecule type" value="Genomic_DNA"/>
</dbReference>
<comment type="similarity">
    <text evidence="1 7">Belongs to the universal ribosomal protein uS5 family.</text>
</comment>
<dbReference type="GO" id="GO:0006412">
    <property type="term" value="P:translation"/>
    <property type="evidence" value="ECO:0007669"/>
    <property type="project" value="InterPro"/>
</dbReference>
<evidence type="ECO:0000256" key="7">
    <source>
        <dbReference type="RuleBase" id="RU003823"/>
    </source>
</evidence>
<feature type="domain" description="S5 DRBM" evidence="8">
    <location>
        <begin position="14"/>
        <end position="77"/>
    </location>
</feature>
<proteinExistence type="inferred from homology"/>
<dbReference type="GO" id="GO:1990904">
    <property type="term" value="C:ribonucleoprotein complex"/>
    <property type="evidence" value="ECO:0007669"/>
    <property type="project" value="UniProtKB-UniRule"/>
</dbReference>
<sequence length="162" mass="17596">MRREFSRERIKDEFETKLLDLARTSHTRAGGKKMGFRAVIIIGNKKGKVGLGLAKGKDVALAVEKATRAAKKNMIEVPIVEDTIPHEIFSKFGAAKILLKPQRKGRGLVAGGTVRVICNLSGIKNISSKVLGRTGNKLNNAMATINALKKLNYAITRTKTAA</sequence>
<accession>A0A2M7D8B4</accession>
<dbReference type="PROSITE" id="PS50881">
    <property type="entry name" value="S5_DSRBD"/>
    <property type="match status" value="1"/>
</dbReference>
<keyword evidence="3 6" id="KW-0687">Ribonucleoprotein</keyword>
<dbReference type="Proteomes" id="UP000230304">
    <property type="component" value="Unassembled WGS sequence"/>
</dbReference>
<dbReference type="GO" id="GO:0005737">
    <property type="term" value="C:cytoplasm"/>
    <property type="evidence" value="ECO:0007669"/>
    <property type="project" value="UniProtKB-ARBA"/>
</dbReference>
<name>A0A2M7D8B4_9BACT</name>
<dbReference type="InterPro" id="IPR014721">
    <property type="entry name" value="Ribsml_uS5_D2-typ_fold_subgr"/>
</dbReference>
<evidence type="ECO:0000256" key="6">
    <source>
        <dbReference type="PROSITE-ProRule" id="PRU00268"/>
    </source>
</evidence>
<dbReference type="Pfam" id="PF03719">
    <property type="entry name" value="Ribosomal_S5_C"/>
    <property type="match status" value="1"/>
</dbReference>
<organism evidence="9 10">
    <name type="scientific">Candidatus Nealsonbacteria bacterium CG02_land_8_20_14_3_00_40_11</name>
    <dbReference type="NCBI Taxonomy" id="1974700"/>
    <lineage>
        <taxon>Bacteria</taxon>
        <taxon>Candidatus Nealsoniibacteriota</taxon>
    </lineage>
</organism>
<dbReference type="Pfam" id="PF00333">
    <property type="entry name" value="Ribosomal_S5"/>
    <property type="match status" value="1"/>
</dbReference>
<dbReference type="Gene3D" id="3.30.160.20">
    <property type="match status" value="1"/>
</dbReference>
<protein>
    <recommendedName>
        <fullName evidence="4">Small ribosomal subunit protein uS5</fullName>
    </recommendedName>
    <alternativeName>
        <fullName evidence="5">30S ribosomal protein S5</fullName>
    </alternativeName>
</protein>
<dbReference type="PANTHER" id="PTHR48277">
    <property type="entry name" value="MITOCHONDRIAL RIBOSOMAL PROTEIN S5"/>
    <property type="match status" value="1"/>
</dbReference>
<dbReference type="FunFam" id="3.30.230.10:FF:000002">
    <property type="entry name" value="30S ribosomal protein S5"/>
    <property type="match status" value="1"/>
</dbReference>
<dbReference type="GO" id="GO:0003735">
    <property type="term" value="F:structural constituent of ribosome"/>
    <property type="evidence" value="ECO:0007669"/>
    <property type="project" value="UniProtKB-UniRule"/>
</dbReference>
<dbReference type="InterPro" id="IPR005324">
    <property type="entry name" value="Ribosomal_uS5_C"/>
</dbReference>
<evidence type="ECO:0000256" key="2">
    <source>
        <dbReference type="ARBA" id="ARBA00022980"/>
    </source>
</evidence>
<dbReference type="SUPFAM" id="SSF54768">
    <property type="entry name" value="dsRNA-binding domain-like"/>
    <property type="match status" value="1"/>
</dbReference>